<sequence>HKRLDSMRGHLESADALQQNANEEIAKARSNYTQLHEIIDDAKKELQQALDLLTDEGTQALAKAKNKSVEFGEQSEQISDISRDARALADRLESEAQYDLKNAKDAKDAVEKAHQLAKNAIDLQEEVGVELRSEVRLELDQVKQSLGTVAQTSKEALRKANEVYDAALTLLNDVNRQTQPDIDITKLK</sequence>
<dbReference type="AlphaFoldDB" id="A0AAD4K9F6"/>
<feature type="non-terminal residue" evidence="2">
    <location>
        <position position="188"/>
    </location>
</feature>
<keyword evidence="1" id="KW-0175">Coiled coil</keyword>
<protein>
    <recommendedName>
        <fullName evidence="4">Laminin</fullName>
    </recommendedName>
</protein>
<feature type="non-terminal residue" evidence="2">
    <location>
        <position position="1"/>
    </location>
</feature>
<gene>
    <name evidence="2" type="ORF">KR093_010077</name>
</gene>
<proteinExistence type="predicted"/>
<keyword evidence="3" id="KW-1185">Reference proteome</keyword>
<dbReference type="Proteomes" id="UP001200034">
    <property type="component" value="Unassembled WGS sequence"/>
</dbReference>
<name>A0AAD4K9F6_9MUSC</name>
<organism evidence="2 3">
    <name type="scientific">Drosophila rubida</name>
    <dbReference type="NCBI Taxonomy" id="30044"/>
    <lineage>
        <taxon>Eukaryota</taxon>
        <taxon>Metazoa</taxon>
        <taxon>Ecdysozoa</taxon>
        <taxon>Arthropoda</taxon>
        <taxon>Hexapoda</taxon>
        <taxon>Insecta</taxon>
        <taxon>Pterygota</taxon>
        <taxon>Neoptera</taxon>
        <taxon>Endopterygota</taxon>
        <taxon>Diptera</taxon>
        <taxon>Brachycera</taxon>
        <taxon>Muscomorpha</taxon>
        <taxon>Ephydroidea</taxon>
        <taxon>Drosophilidae</taxon>
        <taxon>Drosophila</taxon>
    </lineage>
</organism>
<comment type="caution">
    <text evidence="2">The sequence shown here is derived from an EMBL/GenBank/DDBJ whole genome shotgun (WGS) entry which is preliminary data.</text>
</comment>
<feature type="coiled-coil region" evidence="1">
    <location>
        <begin position="11"/>
        <end position="56"/>
    </location>
</feature>
<evidence type="ECO:0000256" key="1">
    <source>
        <dbReference type="SAM" id="Coils"/>
    </source>
</evidence>
<accession>A0AAD4K9F6</accession>
<reference evidence="2" key="1">
    <citation type="journal article" date="2021" name="Mol. Ecol. Resour.">
        <title>Phylogenomic analyses of the genus Drosophila reveals genomic signals of climate adaptation.</title>
        <authorList>
            <person name="Li F."/>
            <person name="Rane R.V."/>
            <person name="Luria V."/>
            <person name="Xiong Z."/>
            <person name="Chen J."/>
            <person name="Li Z."/>
            <person name="Catullo R.A."/>
            <person name="Griffin P.C."/>
            <person name="Schiffer M."/>
            <person name="Pearce S."/>
            <person name="Lee S.F."/>
            <person name="McElroy K."/>
            <person name="Stocker A."/>
            <person name="Shirriffs J."/>
            <person name="Cockerell F."/>
            <person name="Coppin C."/>
            <person name="Sgro C.M."/>
            <person name="Karger A."/>
            <person name="Cain J.W."/>
            <person name="Weber J.A."/>
            <person name="Santpere G."/>
            <person name="Kirschner M.W."/>
            <person name="Hoffmann A.A."/>
            <person name="Oakeshott J.G."/>
            <person name="Zhang G."/>
        </authorList>
    </citation>
    <scope>NUCLEOTIDE SEQUENCE</scope>
    <source>
        <strain evidence="2">BGI-SZ-2011g</strain>
    </source>
</reference>
<evidence type="ECO:0000313" key="2">
    <source>
        <dbReference type="EMBL" id="KAH8380868.1"/>
    </source>
</evidence>
<dbReference type="EMBL" id="JAJJHW010000965">
    <property type="protein sequence ID" value="KAH8380868.1"/>
    <property type="molecule type" value="Genomic_DNA"/>
</dbReference>
<evidence type="ECO:0008006" key="4">
    <source>
        <dbReference type="Google" id="ProtNLM"/>
    </source>
</evidence>
<evidence type="ECO:0000313" key="3">
    <source>
        <dbReference type="Proteomes" id="UP001200034"/>
    </source>
</evidence>